<dbReference type="AlphaFoldDB" id="A0A8X6F9M3"/>
<keyword evidence="3" id="KW-1185">Reference proteome</keyword>
<feature type="region of interest" description="Disordered" evidence="1">
    <location>
        <begin position="1"/>
        <end position="20"/>
    </location>
</feature>
<evidence type="ECO:0000256" key="1">
    <source>
        <dbReference type="SAM" id="MobiDB-lite"/>
    </source>
</evidence>
<name>A0A8X6F9M3_TRICU</name>
<reference evidence="2" key="1">
    <citation type="submission" date="2020-07" db="EMBL/GenBank/DDBJ databases">
        <title>Multicomponent nature underlies the extraordinary mechanical properties of spider dragline silk.</title>
        <authorList>
            <person name="Kono N."/>
            <person name="Nakamura H."/>
            <person name="Mori M."/>
            <person name="Yoshida Y."/>
            <person name="Ohtoshi R."/>
            <person name="Malay A.D."/>
            <person name="Moran D.A.P."/>
            <person name="Tomita M."/>
            <person name="Numata K."/>
            <person name="Arakawa K."/>
        </authorList>
    </citation>
    <scope>NUCLEOTIDE SEQUENCE</scope>
</reference>
<proteinExistence type="predicted"/>
<gene>
    <name evidence="2" type="ORF">TNCT_593981</name>
</gene>
<evidence type="ECO:0000313" key="3">
    <source>
        <dbReference type="Proteomes" id="UP000887116"/>
    </source>
</evidence>
<comment type="caution">
    <text evidence="2">The sequence shown here is derived from an EMBL/GenBank/DDBJ whole genome shotgun (WGS) entry which is preliminary data.</text>
</comment>
<protein>
    <submittedName>
        <fullName evidence="2">Uncharacterized protein</fullName>
    </submittedName>
</protein>
<evidence type="ECO:0000313" key="2">
    <source>
        <dbReference type="EMBL" id="GFQ74665.1"/>
    </source>
</evidence>
<organism evidence="2 3">
    <name type="scientific">Trichonephila clavata</name>
    <name type="common">Joro spider</name>
    <name type="synonym">Nephila clavata</name>
    <dbReference type="NCBI Taxonomy" id="2740835"/>
    <lineage>
        <taxon>Eukaryota</taxon>
        <taxon>Metazoa</taxon>
        <taxon>Ecdysozoa</taxon>
        <taxon>Arthropoda</taxon>
        <taxon>Chelicerata</taxon>
        <taxon>Arachnida</taxon>
        <taxon>Araneae</taxon>
        <taxon>Araneomorphae</taxon>
        <taxon>Entelegynae</taxon>
        <taxon>Araneoidea</taxon>
        <taxon>Nephilidae</taxon>
        <taxon>Trichonephila</taxon>
    </lineage>
</organism>
<dbReference type="EMBL" id="BMAO01021465">
    <property type="protein sequence ID" value="GFQ74665.1"/>
    <property type="molecule type" value="Genomic_DNA"/>
</dbReference>
<accession>A0A8X6F9M3</accession>
<sequence>MKNKEIARKNNESRKGIDLQQKKDVLCLHPKGEGKPTMIISAAKKHIEQDYFTNKFQSYDKNVHNKNAEELCSFQGKITSVFEDELDPNFKATPSSSSMSEEEINRNVKDLSEYKLKPPNLSLSEMLNLLPPDDSNLEVIEPPTKKQKTN</sequence>
<dbReference type="Proteomes" id="UP000887116">
    <property type="component" value="Unassembled WGS sequence"/>
</dbReference>